<dbReference type="Gene3D" id="3.40.630.30">
    <property type="match status" value="1"/>
</dbReference>
<name>A0ABZ3H7C7_9BACT</name>
<evidence type="ECO:0000313" key="3">
    <source>
        <dbReference type="Proteomes" id="UP001447842"/>
    </source>
</evidence>
<dbReference type="SUPFAM" id="SSF55729">
    <property type="entry name" value="Acyl-CoA N-acyltransferases (Nat)"/>
    <property type="match status" value="1"/>
</dbReference>
<dbReference type="Pfam" id="PF00583">
    <property type="entry name" value="Acetyltransf_1"/>
    <property type="match status" value="1"/>
</dbReference>
<dbReference type="InterPro" id="IPR000182">
    <property type="entry name" value="GNAT_dom"/>
</dbReference>
<evidence type="ECO:0000313" key="2">
    <source>
        <dbReference type="EMBL" id="XAU14433.1"/>
    </source>
</evidence>
<sequence>MPYRVIDVNRKEYFDSIAQIDDAKSRGFADQAMRWWDRHYSWNAEGSVILTDDAGEHLCYLFYKIDRYHDYLTIHNILTPQCHRRHGYALMLLHWVFELAVQHHVRRFKASCVPQALEFYLSLGFCFWGLTPAKYYYCNLPVPADGLDGLWKMVHTDSTETLAGSAMQSIYDKVADNDTGLDAHQQERHDEQVAKLQGAYMQTELIACMEEAKDHDKANQPGK</sequence>
<evidence type="ECO:0000259" key="1">
    <source>
        <dbReference type="PROSITE" id="PS51186"/>
    </source>
</evidence>
<dbReference type="EMBL" id="CP147920">
    <property type="protein sequence ID" value="XAU14433.1"/>
    <property type="molecule type" value="Genomic_DNA"/>
</dbReference>
<protein>
    <submittedName>
        <fullName evidence="2">GNAT family N-acetyltransferase</fullName>
    </submittedName>
</protein>
<dbReference type="PROSITE" id="PS51186">
    <property type="entry name" value="GNAT"/>
    <property type="match status" value="1"/>
</dbReference>
<organism evidence="2 3">
    <name type="scientific">Sulfurimonas diazotrophicus</name>
    <dbReference type="NCBI Taxonomy" id="3131939"/>
    <lineage>
        <taxon>Bacteria</taxon>
        <taxon>Pseudomonadati</taxon>
        <taxon>Campylobacterota</taxon>
        <taxon>Epsilonproteobacteria</taxon>
        <taxon>Campylobacterales</taxon>
        <taxon>Sulfurimonadaceae</taxon>
        <taxon>Sulfurimonas</taxon>
    </lineage>
</organism>
<proteinExistence type="predicted"/>
<dbReference type="RefSeq" id="WP_345969510.1">
    <property type="nucleotide sequence ID" value="NZ_CP147920.1"/>
</dbReference>
<dbReference type="Proteomes" id="UP001447842">
    <property type="component" value="Chromosome"/>
</dbReference>
<keyword evidence="3" id="KW-1185">Reference proteome</keyword>
<reference evidence="2 3" key="1">
    <citation type="submission" date="2024-03" db="EMBL/GenBank/DDBJ databases">
        <title>Sulfurimonas sp. HSL3-1.</title>
        <authorList>
            <person name="Wang S."/>
        </authorList>
    </citation>
    <scope>NUCLEOTIDE SEQUENCE [LARGE SCALE GENOMIC DNA]</scope>
    <source>
        <strain evidence="2 3">HSL3-1</strain>
    </source>
</reference>
<dbReference type="InterPro" id="IPR016181">
    <property type="entry name" value="Acyl_CoA_acyltransferase"/>
</dbReference>
<accession>A0ABZ3H7C7</accession>
<feature type="domain" description="N-acetyltransferase" evidence="1">
    <location>
        <begin position="1"/>
        <end position="143"/>
    </location>
</feature>
<gene>
    <name evidence="2" type="ORF">WCY31_09245</name>
</gene>